<keyword evidence="4" id="KW-1185">Reference proteome</keyword>
<feature type="signal peptide" evidence="2">
    <location>
        <begin position="1"/>
        <end position="20"/>
    </location>
</feature>
<keyword evidence="2" id="KW-0732">Signal</keyword>
<dbReference type="Proteomes" id="UP001501083">
    <property type="component" value="Unassembled WGS sequence"/>
</dbReference>
<dbReference type="RefSeq" id="WP_158982929.1">
    <property type="nucleotide sequence ID" value="NZ_BAABKY010000001.1"/>
</dbReference>
<comment type="caution">
    <text evidence="3">The sequence shown here is derived from an EMBL/GenBank/DDBJ whole genome shotgun (WGS) entry which is preliminary data.</text>
</comment>
<accession>A0ABP9L4S1</accession>
<feature type="region of interest" description="Disordered" evidence="1">
    <location>
        <begin position="62"/>
        <end position="117"/>
    </location>
</feature>
<protein>
    <submittedName>
        <fullName evidence="3">Uncharacterized protein</fullName>
    </submittedName>
</protein>
<proteinExistence type="predicted"/>
<sequence>MNASARLIIGAMLLAGFVCAPSLARAQSRDLAVASVATSDRTEAETTRDVNAPVDDAWALSRAESPRIGAPDGEPADVSTTTNVGTDARQRMKLNFTSEQPIKPGMFDVPTVWEDEP</sequence>
<gene>
    <name evidence="3" type="ORF">GCM10025759_05470</name>
</gene>
<evidence type="ECO:0000313" key="3">
    <source>
        <dbReference type="EMBL" id="GAA5069065.1"/>
    </source>
</evidence>
<evidence type="ECO:0000256" key="1">
    <source>
        <dbReference type="SAM" id="MobiDB-lite"/>
    </source>
</evidence>
<evidence type="ECO:0000256" key="2">
    <source>
        <dbReference type="SAM" id="SignalP"/>
    </source>
</evidence>
<evidence type="ECO:0000313" key="4">
    <source>
        <dbReference type="Proteomes" id="UP001501083"/>
    </source>
</evidence>
<reference evidence="4" key="1">
    <citation type="journal article" date="2019" name="Int. J. Syst. Evol. Microbiol.">
        <title>The Global Catalogue of Microorganisms (GCM) 10K type strain sequencing project: providing services to taxonomists for standard genome sequencing and annotation.</title>
        <authorList>
            <consortium name="The Broad Institute Genomics Platform"/>
            <consortium name="The Broad Institute Genome Sequencing Center for Infectious Disease"/>
            <person name="Wu L."/>
            <person name="Ma J."/>
        </authorList>
    </citation>
    <scope>NUCLEOTIDE SEQUENCE [LARGE SCALE GENOMIC DNA]</scope>
    <source>
        <strain evidence="4">JCM 19212</strain>
    </source>
</reference>
<dbReference type="EMBL" id="BAABKY010000001">
    <property type="protein sequence ID" value="GAA5069065.1"/>
    <property type="molecule type" value="Genomic_DNA"/>
</dbReference>
<feature type="chain" id="PRO_5046572554" evidence="2">
    <location>
        <begin position="21"/>
        <end position="117"/>
    </location>
</feature>
<name>A0ABP9L4S1_9GAMM</name>
<organism evidence="3 4">
    <name type="scientific">Lysobacter panacisoli</name>
    <dbReference type="NCBI Taxonomy" id="1255263"/>
    <lineage>
        <taxon>Bacteria</taxon>
        <taxon>Pseudomonadati</taxon>
        <taxon>Pseudomonadota</taxon>
        <taxon>Gammaproteobacteria</taxon>
        <taxon>Lysobacterales</taxon>
        <taxon>Lysobacteraceae</taxon>
        <taxon>Lysobacter</taxon>
    </lineage>
</organism>